<accession>A0A511N0Z8</accession>
<protein>
    <recommendedName>
        <fullName evidence="2">SWIM-type domain-containing protein</fullName>
    </recommendedName>
</protein>
<keyword evidence="4" id="KW-1185">Reference proteome</keyword>
<reference evidence="3 4" key="1">
    <citation type="submission" date="2019-07" db="EMBL/GenBank/DDBJ databases">
        <title>Whole genome shotgun sequence of Deinococcus cellulosilyticus NBRC 106333.</title>
        <authorList>
            <person name="Hosoyama A."/>
            <person name="Uohara A."/>
            <person name="Ohji S."/>
            <person name="Ichikawa N."/>
        </authorList>
    </citation>
    <scope>NUCLEOTIDE SEQUENCE [LARGE SCALE GENOMIC DNA]</scope>
    <source>
        <strain evidence="3 4">NBRC 106333</strain>
    </source>
</reference>
<evidence type="ECO:0000313" key="3">
    <source>
        <dbReference type="EMBL" id="GEM46545.1"/>
    </source>
</evidence>
<proteinExistence type="predicted"/>
<dbReference type="RefSeq" id="WP_146884356.1">
    <property type="nucleotide sequence ID" value="NZ_BJXB01000008.1"/>
</dbReference>
<sequence>MFKFSTFPPRYSDFCQAFSDKTLQKARAILHKGDLELIELSRHTIMGNVMGSEGKYYTMSVESNGRFSCTCPAEVQPCKHVAALLLVVEGYDDGDQEPELSLEDHVANLDLSTAQELLLELAEIPKVRRLLMKYFRHAEPVVKRYTALDRLQEAVRAEQNIELLGSLGEEAFAELSALPPEKRAGWAWDMVLRLKTYEPDWETYDAYSEAGDAHWEDRVGDWTEILLTHWAEAQVELGQTEKALEQLEDFFENNAAAFGGLLHLAAQLPNGRAWITKRVQGSYREDEYMKAIIKRMGTPEEFEALLRQNLSSPYNHHELVEFLVEQNRLPEALDHAETSVREHVRRHQIQHLDPHLQAMLELLHHHRPAFEWEKALFFYQQNLDAYRALARWPEFTEERDALLKKVWNISAKLDMLQWDQDLAGLKALLKSHPNPEHAVRLKHLLPLEVKTLLKRHIEKSLEETSSRSIYQAAALWAREYQDLEAPEIFKPWLLALLDRYRKRPALQDEFKSLKARLQEQG</sequence>
<gene>
    <name evidence="3" type="ORF">DC3_21800</name>
</gene>
<keyword evidence="1" id="KW-0863">Zinc-finger</keyword>
<dbReference type="Proteomes" id="UP000321306">
    <property type="component" value="Unassembled WGS sequence"/>
</dbReference>
<keyword evidence="1" id="KW-0862">Zinc</keyword>
<dbReference type="PROSITE" id="PS50966">
    <property type="entry name" value="ZF_SWIM"/>
    <property type="match status" value="1"/>
</dbReference>
<evidence type="ECO:0000259" key="2">
    <source>
        <dbReference type="PROSITE" id="PS50966"/>
    </source>
</evidence>
<evidence type="ECO:0000313" key="4">
    <source>
        <dbReference type="Proteomes" id="UP000321306"/>
    </source>
</evidence>
<dbReference type="Pfam" id="PF04434">
    <property type="entry name" value="SWIM"/>
    <property type="match status" value="1"/>
</dbReference>
<dbReference type="InterPro" id="IPR007527">
    <property type="entry name" value="Znf_SWIM"/>
</dbReference>
<dbReference type="AlphaFoldDB" id="A0A511N0Z8"/>
<dbReference type="OrthoDB" id="26424at2"/>
<dbReference type="GO" id="GO:0008270">
    <property type="term" value="F:zinc ion binding"/>
    <property type="evidence" value="ECO:0007669"/>
    <property type="project" value="UniProtKB-KW"/>
</dbReference>
<comment type="caution">
    <text evidence="3">The sequence shown here is derived from an EMBL/GenBank/DDBJ whole genome shotgun (WGS) entry which is preliminary data.</text>
</comment>
<organism evidence="3 4">
    <name type="scientific">Deinococcus cellulosilyticus (strain DSM 18568 / NBRC 106333 / KACC 11606 / 5516J-15)</name>
    <dbReference type="NCBI Taxonomy" id="1223518"/>
    <lineage>
        <taxon>Bacteria</taxon>
        <taxon>Thermotogati</taxon>
        <taxon>Deinococcota</taxon>
        <taxon>Deinococci</taxon>
        <taxon>Deinococcales</taxon>
        <taxon>Deinococcaceae</taxon>
        <taxon>Deinococcus</taxon>
    </lineage>
</organism>
<keyword evidence="1" id="KW-0479">Metal-binding</keyword>
<feature type="domain" description="SWIM-type" evidence="2">
    <location>
        <begin position="57"/>
        <end position="89"/>
    </location>
</feature>
<dbReference type="EMBL" id="BJXB01000008">
    <property type="protein sequence ID" value="GEM46545.1"/>
    <property type="molecule type" value="Genomic_DNA"/>
</dbReference>
<evidence type="ECO:0000256" key="1">
    <source>
        <dbReference type="PROSITE-ProRule" id="PRU00325"/>
    </source>
</evidence>
<name>A0A511N0Z8_DEIC1</name>